<reference evidence="2" key="1">
    <citation type="journal article" date="2023" name="Science">
        <title>Genome structures resolve the early diversification of teleost fishes.</title>
        <authorList>
            <person name="Parey E."/>
            <person name="Louis A."/>
            <person name="Montfort J."/>
            <person name="Bouchez O."/>
            <person name="Roques C."/>
            <person name="Iampietro C."/>
            <person name="Lluch J."/>
            <person name="Castinel A."/>
            <person name="Donnadieu C."/>
            <person name="Desvignes T."/>
            <person name="Floi Bucao C."/>
            <person name="Jouanno E."/>
            <person name="Wen M."/>
            <person name="Mejri S."/>
            <person name="Dirks R."/>
            <person name="Jansen H."/>
            <person name="Henkel C."/>
            <person name="Chen W.J."/>
            <person name="Zahm M."/>
            <person name="Cabau C."/>
            <person name="Klopp C."/>
            <person name="Thompson A.W."/>
            <person name="Robinson-Rechavi M."/>
            <person name="Braasch I."/>
            <person name="Lecointre G."/>
            <person name="Bobe J."/>
            <person name="Postlethwait J.H."/>
            <person name="Berthelot C."/>
            <person name="Roest Crollius H."/>
            <person name="Guiguen Y."/>
        </authorList>
    </citation>
    <scope>NUCLEOTIDE SEQUENCE</scope>
    <source>
        <strain evidence="2">WJC10195</strain>
    </source>
</reference>
<accession>A0A9Q1FTJ7</accession>
<protein>
    <submittedName>
        <fullName evidence="2">Uncharacterized protein</fullName>
    </submittedName>
</protein>
<name>A0A9Q1FTJ7_SYNKA</name>
<keyword evidence="3" id="KW-1185">Reference proteome</keyword>
<evidence type="ECO:0000313" key="3">
    <source>
        <dbReference type="Proteomes" id="UP001152622"/>
    </source>
</evidence>
<evidence type="ECO:0000313" key="2">
    <source>
        <dbReference type="EMBL" id="KAJ8365739.1"/>
    </source>
</evidence>
<evidence type="ECO:0000256" key="1">
    <source>
        <dbReference type="SAM" id="MobiDB-lite"/>
    </source>
</evidence>
<dbReference type="Proteomes" id="UP001152622">
    <property type="component" value="Chromosome 4"/>
</dbReference>
<gene>
    <name evidence="2" type="ORF">SKAU_G00145700</name>
</gene>
<comment type="caution">
    <text evidence="2">The sequence shown here is derived from an EMBL/GenBank/DDBJ whole genome shotgun (WGS) entry which is preliminary data.</text>
</comment>
<feature type="compositionally biased region" description="Low complexity" evidence="1">
    <location>
        <begin position="163"/>
        <end position="178"/>
    </location>
</feature>
<dbReference type="EMBL" id="JAINUF010000004">
    <property type="protein sequence ID" value="KAJ8365739.1"/>
    <property type="molecule type" value="Genomic_DNA"/>
</dbReference>
<proteinExistence type="predicted"/>
<dbReference type="AlphaFoldDB" id="A0A9Q1FTJ7"/>
<feature type="region of interest" description="Disordered" evidence="1">
    <location>
        <begin position="163"/>
        <end position="188"/>
    </location>
</feature>
<sequence length="188" mass="20653">MDGSRHLDAAERARRTGGLQRLLLGGLNSRHSGPGGGCELAYTLHGPPWRPLCRNLQGLPSEEPLCTKRQAELQSSSSRSACSDDFYFAKTFRRCERRQISNMGSLTVKTDNLTGSNLALINMDRPLQQNSKQRLAFSSDARAQTWLNWPACVRVCPRDFQSDPGVAGSGSDDSGGKSFPKPDTNIRE</sequence>
<organism evidence="2 3">
    <name type="scientific">Synaphobranchus kaupii</name>
    <name type="common">Kaup's arrowtooth eel</name>
    <dbReference type="NCBI Taxonomy" id="118154"/>
    <lineage>
        <taxon>Eukaryota</taxon>
        <taxon>Metazoa</taxon>
        <taxon>Chordata</taxon>
        <taxon>Craniata</taxon>
        <taxon>Vertebrata</taxon>
        <taxon>Euteleostomi</taxon>
        <taxon>Actinopterygii</taxon>
        <taxon>Neopterygii</taxon>
        <taxon>Teleostei</taxon>
        <taxon>Anguilliformes</taxon>
        <taxon>Synaphobranchidae</taxon>
        <taxon>Synaphobranchus</taxon>
    </lineage>
</organism>